<feature type="domain" description="Probable transposase IS891/IS1136/IS1341" evidence="8">
    <location>
        <begin position="183"/>
        <end position="296"/>
    </location>
</feature>
<dbReference type="NCBIfam" id="NF038281">
    <property type="entry name" value="IS200_TnpB"/>
    <property type="match status" value="1"/>
</dbReference>
<dbReference type="Pfam" id="PF01385">
    <property type="entry name" value="OrfB_IS605"/>
    <property type="match status" value="1"/>
</dbReference>
<dbReference type="InterPro" id="IPR001959">
    <property type="entry name" value="Transposase"/>
</dbReference>
<dbReference type="PANTHER" id="PTHR30405">
    <property type="entry name" value="TRANSPOSASE"/>
    <property type="match status" value="1"/>
</dbReference>
<keyword evidence="5" id="KW-0862">Zinc</keyword>
<keyword evidence="11" id="KW-0378">Hydrolase</keyword>
<evidence type="ECO:0000259" key="9">
    <source>
        <dbReference type="Pfam" id="PF07282"/>
    </source>
</evidence>
<comment type="similarity">
    <text evidence="2">In the N-terminal section; belongs to the transposase 2 family.</text>
</comment>
<dbReference type="GO" id="GO:0004519">
    <property type="term" value="F:endonuclease activity"/>
    <property type="evidence" value="ECO:0007669"/>
    <property type="project" value="UniProtKB-KW"/>
</dbReference>
<keyword evidence="11" id="KW-0540">Nuclease</keyword>
<proteinExistence type="inferred from homology"/>
<keyword evidence="11" id="KW-0255">Endonuclease</keyword>
<feature type="domain" description="Transposase putative helix-turn-helix" evidence="10">
    <location>
        <begin position="1"/>
        <end position="41"/>
    </location>
</feature>
<evidence type="ECO:0000256" key="1">
    <source>
        <dbReference type="ARBA" id="ARBA00008761"/>
    </source>
</evidence>
<evidence type="ECO:0000256" key="2">
    <source>
        <dbReference type="ARBA" id="ARBA00011044"/>
    </source>
</evidence>
<evidence type="ECO:0000313" key="11">
    <source>
        <dbReference type="EMBL" id="MFC4560076.1"/>
    </source>
</evidence>
<evidence type="ECO:0000313" key="12">
    <source>
        <dbReference type="Proteomes" id="UP001595989"/>
    </source>
</evidence>
<evidence type="ECO:0000256" key="4">
    <source>
        <dbReference type="ARBA" id="ARBA00022723"/>
    </source>
</evidence>
<evidence type="ECO:0000256" key="5">
    <source>
        <dbReference type="ARBA" id="ARBA00022833"/>
    </source>
</evidence>
<dbReference type="RefSeq" id="WP_390299509.1">
    <property type="nucleotide sequence ID" value="NZ_JBHSFU010000015.1"/>
</dbReference>
<gene>
    <name evidence="11" type="primary">tnpB</name>
    <name evidence="11" type="ORF">ACFO3D_18105</name>
</gene>
<dbReference type="InterPro" id="IPR010095">
    <property type="entry name" value="Cas12f1-like_TNB"/>
</dbReference>
<dbReference type="InterPro" id="IPR021027">
    <property type="entry name" value="Transposase_put_HTH"/>
</dbReference>
<organism evidence="11 12">
    <name type="scientific">Virgibacillus kekensis</name>
    <dbReference type="NCBI Taxonomy" id="202261"/>
    <lineage>
        <taxon>Bacteria</taxon>
        <taxon>Bacillati</taxon>
        <taxon>Bacillota</taxon>
        <taxon>Bacilli</taxon>
        <taxon>Bacillales</taxon>
        <taxon>Bacillaceae</taxon>
        <taxon>Virgibacillus</taxon>
    </lineage>
</organism>
<keyword evidence="6" id="KW-0238">DNA-binding</keyword>
<evidence type="ECO:0000259" key="10">
    <source>
        <dbReference type="Pfam" id="PF12323"/>
    </source>
</evidence>
<dbReference type="InterPro" id="IPR053522">
    <property type="entry name" value="RNA-guided_endonuclease_TnpB"/>
</dbReference>
<comment type="caution">
    <text evidence="11">The sequence shown here is derived from an EMBL/GenBank/DDBJ whole genome shotgun (WGS) entry which is preliminary data.</text>
</comment>
<comment type="similarity">
    <text evidence="1">In the C-terminal section; belongs to the transposase 35 family.</text>
</comment>
<protein>
    <submittedName>
        <fullName evidence="11">IS200/IS605 family element RNA-guided endonuclease TnpB</fullName>
    </submittedName>
</protein>
<sequence length="390" mass="45084">MLVKKAFKFRIYPNRRQIELINKTIGCSRFVFNFFLAKQKQKDAYWYITEEMVQNGQLPSNNWKGGFFNKYEAVRAVRQLKDNYPFLKEVDSISLQKSVENLADAYQRYYKKQNKAPTFKSKKNKVQSYTTKQTNGNITVFDHHIKLPKIGLIRFAKSREVEGRIINATVRRNSSEKYFVSVLAEVEVLPLPANNSNTGVDLGLKDFAVLSDGTTYKNNRYYKTLEQKLIRAQRVLSRRVVGSGNWNKQRIKVARIHEKIANKREDFLHKTSTDIIKNHDVIGIERLQVSNMMKNRKSAQSIADVSWYQFKVMLKYKAEWYGKTVVEVSKTFPSSQLCSCCGYQNKDVKNLHVREWTCVCGAHHQRDVNAGLNLQNEAIRLLTAGTAGIA</sequence>
<reference evidence="12" key="1">
    <citation type="journal article" date="2019" name="Int. J. Syst. Evol. Microbiol.">
        <title>The Global Catalogue of Microorganisms (GCM) 10K type strain sequencing project: providing services to taxonomists for standard genome sequencing and annotation.</title>
        <authorList>
            <consortium name="The Broad Institute Genomics Platform"/>
            <consortium name="The Broad Institute Genome Sequencing Center for Infectious Disease"/>
            <person name="Wu L."/>
            <person name="Ma J."/>
        </authorList>
    </citation>
    <scope>NUCLEOTIDE SEQUENCE [LARGE SCALE GENOMIC DNA]</scope>
    <source>
        <strain evidence="12">CGMCC 4.7426</strain>
    </source>
</reference>
<dbReference type="NCBIfam" id="TIGR01766">
    <property type="entry name" value="IS200/IS605 family accessory protein TnpB-like domain"/>
    <property type="match status" value="1"/>
</dbReference>
<evidence type="ECO:0000256" key="3">
    <source>
        <dbReference type="ARBA" id="ARBA00022578"/>
    </source>
</evidence>
<keyword evidence="4" id="KW-0479">Metal-binding</keyword>
<evidence type="ECO:0000256" key="7">
    <source>
        <dbReference type="ARBA" id="ARBA00023172"/>
    </source>
</evidence>
<dbReference type="Pfam" id="PF07282">
    <property type="entry name" value="Cas12f1-like_TNB"/>
    <property type="match status" value="1"/>
</dbReference>
<evidence type="ECO:0000259" key="8">
    <source>
        <dbReference type="Pfam" id="PF01385"/>
    </source>
</evidence>
<dbReference type="NCBIfam" id="NF040570">
    <property type="entry name" value="guided_TnpB"/>
    <property type="match status" value="1"/>
</dbReference>
<evidence type="ECO:0000256" key="6">
    <source>
        <dbReference type="ARBA" id="ARBA00023125"/>
    </source>
</evidence>
<dbReference type="InterPro" id="IPR051399">
    <property type="entry name" value="RNA-guided_DNA_endo/Transpos"/>
</dbReference>
<feature type="domain" description="Cas12f1-like TNB" evidence="9">
    <location>
        <begin position="307"/>
        <end position="374"/>
    </location>
</feature>
<dbReference type="EMBL" id="JBHSFU010000015">
    <property type="protein sequence ID" value="MFC4560076.1"/>
    <property type="molecule type" value="Genomic_DNA"/>
</dbReference>
<keyword evidence="3" id="KW-0815">Transposition</keyword>
<name>A0ABV9DPG1_9BACI</name>
<dbReference type="Proteomes" id="UP001595989">
    <property type="component" value="Unassembled WGS sequence"/>
</dbReference>
<keyword evidence="7" id="KW-0233">DNA recombination</keyword>
<keyword evidence="12" id="KW-1185">Reference proteome</keyword>
<accession>A0ABV9DPG1</accession>
<dbReference type="Pfam" id="PF12323">
    <property type="entry name" value="HTH_OrfB_IS605"/>
    <property type="match status" value="1"/>
</dbReference>
<dbReference type="PANTHER" id="PTHR30405:SF25">
    <property type="entry name" value="RNA-GUIDED DNA ENDONUCLEASE INSQ-RELATED"/>
    <property type="match status" value="1"/>
</dbReference>